<dbReference type="AlphaFoldDB" id="A0A523QKZ3"/>
<keyword evidence="2" id="KW-0238">DNA-binding</keyword>
<dbReference type="SUPFAM" id="SSF46785">
    <property type="entry name" value="Winged helix' DNA-binding domain"/>
    <property type="match status" value="1"/>
</dbReference>
<gene>
    <name evidence="5" type="ORF">E3J95_02190</name>
</gene>
<dbReference type="InterPro" id="IPR036390">
    <property type="entry name" value="WH_DNA-bd_sf"/>
</dbReference>
<dbReference type="Proteomes" id="UP000320781">
    <property type="component" value="Unassembled WGS sequence"/>
</dbReference>
<keyword evidence="1" id="KW-0805">Transcription regulation</keyword>
<dbReference type="InterPro" id="IPR039422">
    <property type="entry name" value="MarR/SlyA-like"/>
</dbReference>
<sequence>MIGEEIRLLTVIKTVLEEVTWSAISSLRDRPTFSVVRTLSYLSYHQGCRMGELAGGLSITCPSATNMVGVLAEKGWVVKLKNSSDGRSVEIHLTRTGKDLIRDLEKERLKRFNDLISRMDEEEREFLVRGIRSFIRAARLDEETEDLVSFFRGKGL</sequence>
<evidence type="ECO:0000313" key="5">
    <source>
        <dbReference type="EMBL" id="TES86351.1"/>
    </source>
</evidence>
<dbReference type="GO" id="GO:0003700">
    <property type="term" value="F:DNA-binding transcription factor activity"/>
    <property type="evidence" value="ECO:0007669"/>
    <property type="project" value="InterPro"/>
</dbReference>
<dbReference type="InterPro" id="IPR000835">
    <property type="entry name" value="HTH_MarR-typ"/>
</dbReference>
<feature type="domain" description="HTH marR-type" evidence="4">
    <location>
        <begin position="1"/>
        <end position="136"/>
    </location>
</feature>
<dbReference type="PROSITE" id="PS01117">
    <property type="entry name" value="HTH_MARR_1"/>
    <property type="match status" value="1"/>
</dbReference>
<evidence type="ECO:0000256" key="1">
    <source>
        <dbReference type="ARBA" id="ARBA00023015"/>
    </source>
</evidence>
<evidence type="ECO:0000256" key="3">
    <source>
        <dbReference type="ARBA" id="ARBA00023163"/>
    </source>
</evidence>
<dbReference type="InterPro" id="IPR023187">
    <property type="entry name" value="Tscrpt_reg_MarR-type_CS"/>
</dbReference>
<evidence type="ECO:0000259" key="4">
    <source>
        <dbReference type="PROSITE" id="PS50995"/>
    </source>
</evidence>
<dbReference type="PANTHER" id="PTHR33164:SF43">
    <property type="entry name" value="HTH-TYPE TRANSCRIPTIONAL REPRESSOR YETL"/>
    <property type="match status" value="1"/>
</dbReference>
<proteinExistence type="predicted"/>
<dbReference type="InterPro" id="IPR036388">
    <property type="entry name" value="WH-like_DNA-bd_sf"/>
</dbReference>
<dbReference type="Gene3D" id="1.10.10.10">
    <property type="entry name" value="Winged helix-like DNA-binding domain superfamily/Winged helix DNA-binding domain"/>
    <property type="match status" value="1"/>
</dbReference>
<dbReference type="PANTHER" id="PTHR33164">
    <property type="entry name" value="TRANSCRIPTIONAL REGULATOR, MARR FAMILY"/>
    <property type="match status" value="1"/>
</dbReference>
<reference evidence="5 6" key="1">
    <citation type="submission" date="2019-03" db="EMBL/GenBank/DDBJ databases">
        <title>Metabolic potential of uncultured bacteria and archaea associated with petroleum seepage in deep-sea sediments.</title>
        <authorList>
            <person name="Dong X."/>
            <person name="Hubert C."/>
        </authorList>
    </citation>
    <scope>NUCLEOTIDE SEQUENCE [LARGE SCALE GENOMIC DNA]</scope>
    <source>
        <strain evidence="5">E44_bin92</strain>
    </source>
</reference>
<accession>A0A523QKZ3</accession>
<protein>
    <submittedName>
        <fullName evidence="5">MarR family transcriptional regulator</fullName>
    </submittedName>
</protein>
<dbReference type="GO" id="GO:0003677">
    <property type="term" value="F:DNA binding"/>
    <property type="evidence" value="ECO:0007669"/>
    <property type="project" value="UniProtKB-KW"/>
</dbReference>
<comment type="caution">
    <text evidence="5">The sequence shown here is derived from an EMBL/GenBank/DDBJ whole genome shotgun (WGS) entry which is preliminary data.</text>
</comment>
<dbReference type="SMART" id="SM00347">
    <property type="entry name" value="HTH_MARR"/>
    <property type="match status" value="1"/>
</dbReference>
<dbReference type="EMBL" id="SOKU01000105">
    <property type="protein sequence ID" value="TES86351.1"/>
    <property type="molecule type" value="Genomic_DNA"/>
</dbReference>
<keyword evidence="3" id="KW-0804">Transcription</keyword>
<evidence type="ECO:0000313" key="6">
    <source>
        <dbReference type="Proteomes" id="UP000320781"/>
    </source>
</evidence>
<name>A0A523QKZ3_UNCAE</name>
<dbReference type="Pfam" id="PF01047">
    <property type="entry name" value="MarR"/>
    <property type="match status" value="1"/>
</dbReference>
<organism evidence="5 6">
    <name type="scientific">Aerophobetes bacterium</name>
    <dbReference type="NCBI Taxonomy" id="2030807"/>
    <lineage>
        <taxon>Bacteria</taxon>
        <taxon>Candidatus Aerophobota</taxon>
    </lineage>
</organism>
<evidence type="ECO:0000256" key="2">
    <source>
        <dbReference type="ARBA" id="ARBA00023125"/>
    </source>
</evidence>
<dbReference type="PROSITE" id="PS50995">
    <property type="entry name" value="HTH_MARR_2"/>
    <property type="match status" value="1"/>
</dbReference>
<dbReference type="GO" id="GO:0006950">
    <property type="term" value="P:response to stress"/>
    <property type="evidence" value="ECO:0007669"/>
    <property type="project" value="TreeGrafter"/>
</dbReference>